<dbReference type="PANTHER" id="PTHR36536:SF3">
    <property type="entry name" value="UPF0111 PROTEIN HI_1603"/>
    <property type="match status" value="1"/>
</dbReference>
<dbReference type="GeneID" id="85195192"/>
<dbReference type="KEGG" id="mehf:MmiHf6_06820"/>
<dbReference type="NCBIfam" id="TIGR00153">
    <property type="entry name" value="TIGR00153 family protein"/>
    <property type="match status" value="1"/>
</dbReference>
<dbReference type="Proteomes" id="UP001302978">
    <property type="component" value="Chromosome"/>
</dbReference>
<evidence type="ECO:0008006" key="4">
    <source>
        <dbReference type="Google" id="ProtNLM"/>
    </source>
</evidence>
<evidence type="ECO:0000313" key="3">
    <source>
        <dbReference type="Proteomes" id="UP001302978"/>
    </source>
</evidence>
<evidence type="ECO:0000256" key="1">
    <source>
        <dbReference type="ARBA" id="ARBA00008591"/>
    </source>
</evidence>
<accession>A0AA96ZSE6</accession>
<dbReference type="Gene3D" id="1.20.58.220">
    <property type="entry name" value="Phosphate transport system protein phou homolog 2, domain 2"/>
    <property type="match status" value="1"/>
</dbReference>
<name>A0AA96ZSE6_9EURY</name>
<dbReference type="PANTHER" id="PTHR36536">
    <property type="entry name" value="UPF0111 PROTEIN HI_1603"/>
    <property type="match status" value="1"/>
</dbReference>
<dbReference type="InterPro" id="IPR018445">
    <property type="entry name" value="Put_Phosphate_transp_reg"/>
</dbReference>
<reference evidence="2 3" key="1">
    <citation type="submission" date="2023-07" db="EMBL/GenBank/DDBJ databases">
        <title>Closed genoem sequence of Methanomicrococcus sp. Hf6.</title>
        <authorList>
            <person name="Poehlein A."/>
            <person name="Protasov E."/>
            <person name="Platt K."/>
            <person name="Reeh H."/>
            <person name="Daniel R."/>
            <person name="Brune A."/>
        </authorList>
    </citation>
    <scope>NUCLEOTIDE SEQUENCE [LARGE SCALE GENOMIC DNA]</scope>
    <source>
        <strain evidence="2 3">Hf6</strain>
    </source>
</reference>
<dbReference type="SUPFAM" id="SSF109755">
    <property type="entry name" value="PhoU-like"/>
    <property type="match status" value="1"/>
</dbReference>
<dbReference type="EMBL" id="CP131059">
    <property type="protein sequence ID" value="WNY23375.1"/>
    <property type="molecule type" value="Genomic_DNA"/>
</dbReference>
<dbReference type="RefSeq" id="WP_316558393.1">
    <property type="nucleotide sequence ID" value="NZ_CP131059.1"/>
</dbReference>
<comment type="similarity">
    <text evidence="1">Belongs to the UPF0111 family.</text>
</comment>
<gene>
    <name evidence="2" type="ORF">MmiHf6_06820</name>
</gene>
<dbReference type="Pfam" id="PF01865">
    <property type="entry name" value="PhoU_div"/>
    <property type="match status" value="1"/>
</dbReference>
<proteinExistence type="inferred from homology"/>
<organism evidence="2 3">
    <name type="scientific">Methanimicrococcus hongohii</name>
    <dbReference type="NCBI Taxonomy" id="3028295"/>
    <lineage>
        <taxon>Archaea</taxon>
        <taxon>Methanobacteriati</taxon>
        <taxon>Methanobacteriota</taxon>
        <taxon>Stenosarchaea group</taxon>
        <taxon>Methanomicrobia</taxon>
        <taxon>Methanosarcinales</taxon>
        <taxon>Methanosarcinaceae</taxon>
        <taxon>Methanimicrococcus</taxon>
    </lineage>
</organism>
<dbReference type="InterPro" id="IPR002727">
    <property type="entry name" value="DUF47"/>
</dbReference>
<dbReference type="InterPro" id="IPR038078">
    <property type="entry name" value="PhoU-like_sf"/>
</dbReference>
<sequence>MPNRYMRSILNIFVDSPMDALEDHSKKVIETVDRLSEMLDVYLDNDCTKTEEYCKMIDELEHDADKMKQQFQIVMPNSVVLQLDSNDLFDFLKAQDGIANIAQNTAHWMTLRPSEDIPQEIKDELRELMKMSMKCIRGYQGVMCCLEKVEATSYSKIEIHKLIEQIPEIETNEYEVDMFEIKVQKTLFAYEKEIGGAGVYHISRLIDNIGDVADQTAHTVDRMRKLLIKKT</sequence>
<dbReference type="AlphaFoldDB" id="A0AA96ZSE6"/>
<protein>
    <recommendedName>
        <fullName evidence="4">TIGR00153 family protein</fullName>
    </recommendedName>
</protein>
<keyword evidence="3" id="KW-1185">Reference proteome</keyword>
<evidence type="ECO:0000313" key="2">
    <source>
        <dbReference type="EMBL" id="WNY23375.1"/>
    </source>
</evidence>